<name>C0DZD7_9CORY</name>
<proteinExistence type="predicted"/>
<organism evidence="1 2">
    <name type="scientific">Corynebacterium matruchotii ATCC 33806</name>
    <dbReference type="NCBI Taxonomy" id="566549"/>
    <lineage>
        <taxon>Bacteria</taxon>
        <taxon>Bacillati</taxon>
        <taxon>Actinomycetota</taxon>
        <taxon>Actinomycetes</taxon>
        <taxon>Mycobacteriales</taxon>
        <taxon>Corynebacteriaceae</taxon>
        <taxon>Corynebacterium</taxon>
    </lineage>
</organism>
<sequence>MVRQLGIRPIGNTKDRKEKPMKMKIFAAGIAAVTVGMLAPIPAMGVDKPSDSVSTSMTATPQDIIDDWHKPHPVPPLSGTMPAGTHPATAADMQKFITKNWVSTVSTAKLDFTQSKLYKGNEAEFRTTFRKAEQKFNGNVPDTARTFGGGSTCRGSLVLVWFQNDNVMRFIDAGPTIAVACQKEVEEQDRELQTYLKQSTIYFNEVGDHMYLKRASDGAVSHWKLADAETVNRS</sequence>
<gene>
    <name evidence="1" type="ORF">CORMATOL_00015</name>
</gene>
<comment type="caution">
    <text evidence="1">The sequence shown here is derived from an EMBL/GenBank/DDBJ whole genome shotgun (WGS) entry which is preliminary data.</text>
</comment>
<dbReference type="Proteomes" id="UP000006247">
    <property type="component" value="Unassembled WGS sequence"/>
</dbReference>
<evidence type="ECO:0000313" key="2">
    <source>
        <dbReference type="Proteomes" id="UP000006247"/>
    </source>
</evidence>
<accession>C0DZD7</accession>
<dbReference type="HOGENOM" id="CLU_1308390_0_0_11"/>
<dbReference type="EMBL" id="ACEB01000001">
    <property type="protein sequence ID" value="EEG28363.1"/>
    <property type="molecule type" value="Genomic_DNA"/>
</dbReference>
<protein>
    <recommendedName>
        <fullName evidence="3">DUF306 domain-containing protein</fullName>
    </recommendedName>
</protein>
<evidence type="ECO:0000313" key="1">
    <source>
        <dbReference type="EMBL" id="EEG28363.1"/>
    </source>
</evidence>
<dbReference type="AlphaFoldDB" id="C0DZD7"/>
<reference evidence="1 2" key="1">
    <citation type="submission" date="2009-01" db="EMBL/GenBank/DDBJ databases">
        <authorList>
            <person name="Fulton L."/>
            <person name="Clifton S."/>
            <person name="Chinwalla A.T."/>
            <person name="Mitreva M."/>
            <person name="Sodergren E."/>
            <person name="Weinstock G."/>
            <person name="Clifton S."/>
            <person name="Dooling D.J."/>
            <person name="Fulton B."/>
            <person name="Minx P."/>
            <person name="Pepin K.H."/>
            <person name="Johnson M."/>
            <person name="Bhonagiri V."/>
            <person name="Nash W.E."/>
            <person name="Mardis E.R."/>
            <person name="Wilson R.K."/>
        </authorList>
    </citation>
    <scope>NUCLEOTIDE SEQUENCE [LARGE SCALE GENOMIC DNA]</scope>
    <source>
        <strain evidence="1 2">ATCC 33806</strain>
    </source>
</reference>
<evidence type="ECO:0008006" key="3">
    <source>
        <dbReference type="Google" id="ProtNLM"/>
    </source>
</evidence>